<evidence type="ECO:0000313" key="5">
    <source>
        <dbReference type="Proteomes" id="UP000306340"/>
    </source>
</evidence>
<gene>
    <name evidence="3" type="primary">cheD</name>
    <name evidence="4" type="ORF">FAZ78_15575</name>
</gene>
<dbReference type="CDD" id="cd16352">
    <property type="entry name" value="CheD"/>
    <property type="match status" value="1"/>
</dbReference>
<dbReference type="HAMAP" id="MF_01440">
    <property type="entry name" value="CheD"/>
    <property type="match status" value="1"/>
</dbReference>
<dbReference type="GO" id="GO:0050568">
    <property type="term" value="F:protein-glutamine glutaminase activity"/>
    <property type="evidence" value="ECO:0007669"/>
    <property type="project" value="UniProtKB-UniRule"/>
</dbReference>
<dbReference type="EC" id="3.5.1.44" evidence="3"/>
<organism evidence="4 5">
    <name type="scientific">Cereibacter changlensis</name>
    <dbReference type="NCBI Taxonomy" id="402884"/>
    <lineage>
        <taxon>Bacteria</taxon>
        <taxon>Pseudomonadati</taxon>
        <taxon>Pseudomonadota</taxon>
        <taxon>Alphaproteobacteria</taxon>
        <taxon>Rhodobacterales</taxon>
        <taxon>Paracoccaceae</taxon>
        <taxon>Cereibacter</taxon>
    </lineage>
</organism>
<protein>
    <recommendedName>
        <fullName evidence="3">Probable chemoreceptor glutamine deamidase CheD</fullName>
        <ecNumber evidence="3">3.5.1.44</ecNumber>
    </recommendedName>
</protein>
<evidence type="ECO:0000256" key="3">
    <source>
        <dbReference type="HAMAP-Rule" id="MF_01440"/>
    </source>
</evidence>
<comment type="catalytic activity">
    <reaction evidence="3">
        <text>L-glutaminyl-[protein] + H2O = L-glutamyl-[protein] + NH4(+)</text>
        <dbReference type="Rhea" id="RHEA:16441"/>
        <dbReference type="Rhea" id="RHEA-COMP:10207"/>
        <dbReference type="Rhea" id="RHEA-COMP:10208"/>
        <dbReference type="ChEBI" id="CHEBI:15377"/>
        <dbReference type="ChEBI" id="CHEBI:28938"/>
        <dbReference type="ChEBI" id="CHEBI:29973"/>
        <dbReference type="ChEBI" id="CHEBI:30011"/>
        <dbReference type="EC" id="3.5.1.44"/>
    </reaction>
</comment>
<evidence type="ECO:0000256" key="1">
    <source>
        <dbReference type="ARBA" id="ARBA00022500"/>
    </source>
</evidence>
<dbReference type="AlphaFoldDB" id="A0A4U0Z065"/>
<dbReference type="PANTHER" id="PTHR35147:SF2">
    <property type="entry name" value="CHEMORECEPTOR GLUTAMINE DEAMIDASE CHED-RELATED"/>
    <property type="match status" value="1"/>
</dbReference>
<accession>A0A4U0Z065</accession>
<dbReference type="PANTHER" id="PTHR35147">
    <property type="entry name" value="CHEMORECEPTOR GLUTAMINE DEAMIDASE CHED-RELATED"/>
    <property type="match status" value="1"/>
</dbReference>
<sequence>MMQPRSVEAGSLRVVHVMQGGYEASALPGDMFTTILGSCVCTCLCDPEAGIGGINHFLLPDAGGSTSRQLHYGLHAMELLINALLKLGASKDRLQAKLFGGAMMNNRLGGIGRANAEFAQRFLENEAITCVSKSLGGTLARRIRYWPTTGRAQQLFLRAETPALIEQRAKPILKGASDDVTFF</sequence>
<comment type="function">
    <text evidence="3">Probably deamidates glutamine residues to glutamate on methyl-accepting chemotaxis receptors (MCPs), playing an important role in chemotaxis.</text>
</comment>
<comment type="caution">
    <text evidence="4">The sequence shown here is derived from an EMBL/GenBank/DDBJ whole genome shotgun (WGS) entry which is preliminary data.</text>
</comment>
<dbReference type="EMBL" id="SWAU01000159">
    <property type="protein sequence ID" value="TKA95681.1"/>
    <property type="molecule type" value="Genomic_DNA"/>
</dbReference>
<evidence type="ECO:0000256" key="2">
    <source>
        <dbReference type="ARBA" id="ARBA00022801"/>
    </source>
</evidence>
<evidence type="ECO:0000313" key="4">
    <source>
        <dbReference type="EMBL" id="TKA95681.1"/>
    </source>
</evidence>
<dbReference type="InterPro" id="IPR011324">
    <property type="entry name" value="Cytotoxic_necrot_fac-like_cat"/>
</dbReference>
<dbReference type="SUPFAM" id="SSF64438">
    <property type="entry name" value="CNF1/YfiH-like putative cysteine hydrolases"/>
    <property type="match status" value="1"/>
</dbReference>
<dbReference type="Gene3D" id="3.30.1330.200">
    <property type="match status" value="1"/>
</dbReference>
<dbReference type="InterPro" id="IPR038592">
    <property type="entry name" value="CheD-like_sf"/>
</dbReference>
<dbReference type="Proteomes" id="UP000306340">
    <property type="component" value="Unassembled WGS sequence"/>
</dbReference>
<proteinExistence type="inferred from homology"/>
<comment type="similarity">
    <text evidence="3">Belongs to the CheD family.</text>
</comment>
<dbReference type="InterPro" id="IPR005659">
    <property type="entry name" value="Chemorcpt_Glu_NH3ase_CheD"/>
</dbReference>
<dbReference type="GO" id="GO:0006935">
    <property type="term" value="P:chemotaxis"/>
    <property type="evidence" value="ECO:0007669"/>
    <property type="project" value="UniProtKB-UniRule"/>
</dbReference>
<keyword evidence="2 3" id="KW-0378">Hydrolase</keyword>
<keyword evidence="1 3" id="KW-0145">Chemotaxis</keyword>
<name>A0A4U0Z065_9RHOB</name>
<dbReference type="RefSeq" id="WP_136793410.1">
    <property type="nucleotide sequence ID" value="NZ_SWAU01000159.1"/>
</dbReference>
<reference evidence="4 5" key="1">
    <citation type="submission" date="2019-04" db="EMBL/GenBank/DDBJ databases">
        <title>Crypto-aerobic microbial life in anoxic (sulfidic) marine sediments.</title>
        <authorList>
            <person name="Bhattacharya S."/>
            <person name="Roy C."/>
            <person name="Mondal N."/>
            <person name="Sarkar J."/>
            <person name="Mandal S."/>
            <person name="Rameez M.J."/>
            <person name="Ghosh W."/>
        </authorList>
    </citation>
    <scope>NUCLEOTIDE SEQUENCE [LARGE SCALE GENOMIC DNA]</scope>
    <source>
        <strain evidence="4 5">SBBC</strain>
    </source>
</reference>
<dbReference type="Pfam" id="PF03975">
    <property type="entry name" value="CheD"/>
    <property type="match status" value="1"/>
</dbReference>